<feature type="compositionally biased region" description="Acidic residues" evidence="5">
    <location>
        <begin position="216"/>
        <end position="226"/>
    </location>
</feature>
<feature type="compositionally biased region" description="Basic and acidic residues" evidence="5">
    <location>
        <begin position="289"/>
        <end position="314"/>
    </location>
</feature>
<sequence>MENYTKILDDVCDPLTVRKFAEQASLSRKDAISALEKYIEAKGEPVWALYEVSGVVDSSEYPFLPEGENILKHVVVPGSALEETKKRFDEVISTCLHSIQRSNPKETRVYGRSWADNDDLQGKTFSVQFQPKKAVETPIVEVKKEKSAEPEQKPSTYSTSNAKTDAKKGTIVPLKKQANISSMFSKKKIAEKEKSASPPPAEPEKKTRKRPKIEIDEPEEPMEVVEEERTPEKKTPSRHSDDDLPSSREQSVEKEKSPPAKRQKKTVNDENKKAKRRLIVPESDEEEEEVKKPKNARMEINKEEKSKKPEERRRTTRIEKIVETYVDEDGYLVSKEVQKAVECSPQKASPEKPKAKMITAPIPGAAKVPKKNSTITSFFKKA</sequence>
<organism evidence="6 7">
    <name type="scientific">Caenorhabditis briggsae</name>
    <dbReference type="NCBI Taxonomy" id="6238"/>
    <lineage>
        <taxon>Eukaryota</taxon>
        <taxon>Metazoa</taxon>
        <taxon>Ecdysozoa</taxon>
        <taxon>Nematoda</taxon>
        <taxon>Chromadorea</taxon>
        <taxon>Rhabditida</taxon>
        <taxon>Rhabditina</taxon>
        <taxon>Rhabditomorpha</taxon>
        <taxon>Rhabditoidea</taxon>
        <taxon>Rhabditidae</taxon>
        <taxon>Peloderinae</taxon>
        <taxon>Caenorhabditis</taxon>
    </lineage>
</organism>
<feature type="compositionally biased region" description="Polar residues" evidence="5">
    <location>
        <begin position="153"/>
        <end position="163"/>
    </location>
</feature>
<dbReference type="Proteomes" id="UP000827892">
    <property type="component" value="Chromosome V"/>
</dbReference>
<evidence type="ECO:0000313" key="6">
    <source>
        <dbReference type="EMBL" id="ULT88786.1"/>
    </source>
</evidence>
<reference evidence="6 7" key="1">
    <citation type="submission" date="2022-02" db="EMBL/GenBank/DDBJ databases">
        <title>Chromosome-level reference genomes for two strains of Caenorhabditis briggsae: an improved platform for comparative genomics.</title>
        <authorList>
            <person name="Stevens L."/>
            <person name="Andersen E.C."/>
        </authorList>
    </citation>
    <scope>NUCLEOTIDE SEQUENCE [LARGE SCALE GENOMIC DNA]</scope>
    <source>
        <strain evidence="6">QX1410_ONT</strain>
        <tissue evidence="6">Whole-organism</tissue>
    </source>
</reference>
<dbReference type="AlphaFoldDB" id="A0AAE9CZB2"/>
<feature type="compositionally biased region" description="Basic and acidic residues" evidence="5">
    <location>
        <begin position="227"/>
        <end position="258"/>
    </location>
</feature>
<evidence type="ECO:0000256" key="3">
    <source>
        <dbReference type="ARBA" id="ARBA00022705"/>
    </source>
</evidence>
<keyword evidence="4" id="KW-0539">Nucleus</keyword>
<dbReference type="InterPro" id="IPR019038">
    <property type="entry name" value="POLD3"/>
</dbReference>
<feature type="region of interest" description="Disordered" evidence="5">
    <location>
        <begin position="143"/>
        <end position="314"/>
    </location>
</feature>
<evidence type="ECO:0000256" key="4">
    <source>
        <dbReference type="ARBA" id="ARBA00023242"/>
    </source>
</evidence>
<dbReference type="KEGG" id="cbr:CBG_23450"/>
<dbReference type="PANTHER" id="PTHR17598:SF13">
    <property type="entry name" value="DNA POLYMERASE DELTA SUBUNIT 3"/>
    <property type="match status" value="1"/>
</dbReference>
<protein>
    <recommendedName>
        <fullName evidence="2">DNA polymerase delta subunit 3</fullName>
    </recommendedName>
</protein>
<feature type="compositionally biased region" description="Basic and acidic residues" evidence="5">
    <location>
        <begin position="143"/>
        <end position="152"/>
    </location>
</feature>
<dbReference type="FunFam" id="3.90.1030.20:FF:000004">
    <property type="entry name" value="DNA polymerase delta subunit 3"/>
    <property type="match status" value="1"/>
</dbReference>
<comment type="subcellular location">
    <subcellularLocation>
        <location evidence="1">Nucleus</location>
    </subcellularLocation>
</comment>
<evidence type="ECO:0000256" key="1">
    <source>
        <dbReference type="ARBA" id="ARBA00004123"/>
    </source>
</evidence>
<name>A0AAE9CZB2_CAEBR</name>
<dbReference type="Gene3D" id="3.90.1030.20">
    <property type="entry name" value="DNA polymerase delta, p66 (Cdc27) subunit, wHTH domain"/>
    <property type="match status" value="1"/>
</dbReference>
<dbReference type="GO" id="GO:0006260">
    <property type="term" value="P:DNA replication"/>
    <property type="evidence" value="ECO:0007669"/>
    <property type="project" value="UniProtKB-KW"/>
</dbReference>
<dbReference type="OMA" id="YDDENLH"/>
<evidence type="ECO:0000313" key="7">
    <source>
        <dbReference type="Proteomes" id="UP000827892"/>
    </source>
</evidence>
<dbReference type="Pfam" id="PF09507">
    <property type="entry name" value="CDC27"/>
    <property type="match status" value="1"/>
</dbReference>
<evidence type="ECO:0000256" key="2">
    <source>
        <dbReference type="ARBA" id="ARBA00017589"/>
    </source>
</evidence>
<accession>A0AAE9CZB2</accession>
<dbReference type="EMBL" id="CP090895">
    <property type="protein sequence ID" value="ULT88786.1"/>
    <property type="molecule type" value="Genomic_DNA"/>
</dbReference>
<evidence type="ECO:0000256" key="5">
    <source>
        <dbReference type="SAM" id="MobiDB-lite"/>
    </source>
</evidence>
<gene>
    <name evidence="6" type="ORF">L3Y34_007767</name>
</gene>
<dbReference type="GO" id="GO:0043625">
    <property type="term" value="C:delta DNA polymerase complex"/>
    <property type="evidence" value="ECO:0007669"/>
    <property type="project" value="InterPro"/>
</dbReference>
<dbReference type="InterPro" id="IPR041913">
    <property type="entry name" value="POLD3_sf"/>
</dbReference>
<proteinExistence type="predicted"/>
<keyword evidence="3" id="KW-0235">DNA replication</keyword>
<dbReference type="PANTHER" id="PTHR17598">
    <property type="entry name" value="DNA POLYMERASE DELTA SUBUNIT 3"/>
    <property type="match status" value="1"/>
</dbReference>